<name>Q23RS3_TETTS</name>
<dbReference type="KEGG" id="tet:TTHERM_01184160"/>
<feature type="compositionally biased region" description="Low complexity" evidence="1">
    <location>
        <begin position="21"/>
        <end position="40"/>
    </location>
</feature>
<evidence type="ECO:0000256" key="1">
    <source>
        <dbReference type="SAM" id="MobiDB-lite"/>
    </source>
</evidence>
<keyword evidence="5" id="KW-1185">Reference proteome</keyword>
<protein>
    <submittedName>
        <fullName evidence="4">LITAF-like zinc ribbon domain protein</fullName>
    </submittedName>
</protein>
<feature type="region of interest" description="Disordered" evidence="1">
    <location>
        <begin position="1"/>
        <end position="75"/>
    </location>
</feature>
<dbReference type="Proteomes" id="UP000009168">
    <property type="component" value="Unassembled WGS sequence"/>
</dbReference>
<keyword evidence="2" id="KW-0472">Membrane</keyword>
<keyword evidence="2" id="KW-0812">Transmembrane</keyword>
<feature type="compositionally biased region" description="Polar residues" evidence="1">
    <location>
        <begin position="1"/>
        <end position="20"/>
    </location>
</feature>
<dbReference type="GeneID" id="7844574"/>
<feature type="transmembrane region" description="Helical" evidence="2">
    <location>
        <begin position="166"/>
        <end position="188"/>
    </location>
</feature>
<gene>
    <name evidence="4" type="ORF">TTHERM_01184160</name>
</gene>
<dbReference type="InParanoid" id="Q23RS3"/>
<dbReference type="EMBL" id="GG662642">
    <property type="protein sequence ID" value="EAR99212.1"/>
    <property type="molecule type" value="Genomic_DNA"/>
</dbReference>
<dbReference type="HOGENOM" id="CLU_1274511_0_0_1"/>
<feature type="domain" description="LITAF" evidence="3">
    <location>
        <begin position="150"/>
        <end position="210"/>
    </location>
</feature>
<proteinExistence type="predicted"/>
<evidence type="ECO:0000313" key="4">
    <source>
        <dbReference type="EMBL" id="EAR99212.1"/>
    </source>
</evidence>
<keyword evidence="2" id="KW-1133">Transmembrane helix</keyword>
<evidence type="ECO:0000256" key="2">
    <source>
        <dbReference type="SAM" id="Phobius"/>
    </source>
</evidence>
<feature type="compositionally biased region" description="Polar residues" evidence="1">
    <location>
        <begin position="51"/>
        <end position="62"/>
    </location>
</feature>
<evidence type="ECO:0000313" key="5">
    <source>
        <dbReference type="Proteomes" id="UP000009168"/>
    </source>
</evidence>
<sequence length="217" mass="24526">MNSNNNYQQLNSEPNQFSQGQNTPTIQAQPQQPQLISQLPDFSNYPPPSYDNFNNQMPQQKYSPPPPPPLQSYAPNQAQNYQALPSQNCYQPPLTTNYPSPAQNYYPPPPQNGPYHIPYQTNQLQPQQYTPMYQNQVMLQNGDNLNPYQFCPQCNQVRPTIKSGQAGTGAVICACLLCIFCGVFGLFACCCEQCQDKEYSCYVCRTVLKIEPYQPCG</sequence>
<dbReference type="AlphaFoldDB" id="Q23RS3"/>
<evidence type="ECO:0000259" key="3">
    <source>
        <dbReference type="Pfam" id="PF10601"/>
    </source>
</evidence>
<dbReference type="RefSeq" id="XP_001019457.1">
    <property type="nucleotide sequence ID" value="XM_001019457.1"/>
</dbReference>
<dbReference type="Pfam" id="PF10601">
    <property type="entry name" value="zf-LITAF-like"/>
    <property type="match status" value="1"/>
</dbReference>
<dbReference type="InterPro" id="IPR006629">
    <property type="entry name" value="LITAF"/>
</dbReference>
<reference evidence="5" key="1">
    <citation type="journal article" date="2006" name="PLoS Biol.">
        <title>Macronuclear genome sequence of the ciliate Tetrahymena thermophila, a model eukaryote.</title>
        <authorList>
            <person name="Eisen J.A."/>
            <person name="Coyne R.S."/>
            <person name="Wu M."/>
            <person name="Wu D."/>
            <person name="Thiagarajan M."/>
            <person name="Wortman J.R."/>
            <person name="Badger J.H."/>
            <person name="Ren Q."/>
            <person name="Amedeo P."/>
            <person name="Jones K.M."/>
            <person name="Tallon L.J."/>
            <person name="Delcher A.L."/>
            <person name="Salzberg S.L."/>
            <person name="Silva J.C."/>
            <person name="Haas B.J."/>
            <person name="Majoros W.H."/>
            <person name="Farzad M."/>
            <person name="Carlton J.M."/>
            <person name="Smith R.K. Jr."/>
            <person name="Garg J."/>
            <person name="Pearlman R.E."/>
            <person name="Karrer K.M."/>
            <person name="Sun L."/>
            <person name="Manning G."/>
            <person name="Elde N.C."/>
            <person name="Turkewitz A.P."/>
            <person name="Asai D.J."/>
            <person name="Wilkes D.E."/>
            <person name="Wang Y."/>
            <person name="Cai H."/>
            <person name="Collins K."/>
            <person name="Stewart B.A."/>
            <person name="Lee S.R."/>
            <person name="Wilamowska K."/>
            <person name="Weinberg Z."/>
            <person name="Ruzzo W.L."/>
            <person name="Wloga D."/>
            <person name="Gaertig J."/>
            <person name="Frankel J."/>
            <person name="Tsao C.-C."/>
            <person name="Gorovsky M.A."/>
            <person name="Keeling P.J."/>
            <person name="Waller R.F."/>
            <person name="Patron N.J."/>
            <person name="Cherry J.M."/>
            <person name="Stover N.A."/>
            <person name="Krieger C.J."/>
            <person name="del Toro C."/>
            <person name="Ryder H.F."/>
            <person name="Williamson S.C."/>
            <person name="Barbeau R.A."/>
            <person name="Hamilton E.P."/>
            <person name="Orias E."/>
        </authorList>
    </citation>
    <scope>NUCLEOTIDE SEQUENCE [LARGE SCALE GENOMIC DNA]</scope>
    <source>
        <strain evidence="5">SB210</strain>
    </source>
</reference>
<organism evidence="4 5">
    <name type="scientific">Tetrahymena thermophila (strain SB210)</name>
    <dbReference type="NCBI Taxonomy" id="312017"/>
    <lineage>
        <taxon>Eukaryota</taxon>
        <taxon>Sar</taxon>
        <taxon>Alveolata</taxon>
        <taxon>Ciliophora</taxon>
        <taxon>Intramacronucleata</taxon>
        <taxon>Oligohymenophorea</taxon>
        <taxon>Hymenostomatida</taxon>
        <taxon>Tetrahymenina</taxon>
        <taxon>Tetrahymenidae</taxon>
        <taxon>Tetrahymena</taxon>
    </lineage>
</organism>
<accession>Q23RS3</accession>